<gene>
    <name evidence="10" type="primary">secY_2</name>
    <name evidence="8" type="synonym">secY2</name>
    <name evidence="10" type="ORF">SAMEA3353498_00625</name>
</gene>
<comment type="function">
    <text evidence="8">Part of the accessory SecA2/SecY2 system specifically required for export of possible cell wall proteins. The central subunit of a protein translocation channel.</text>
</comment>
<sequence length="405" mass="45557">MNKIYSSIAVKKGLATLFLLFIYVLGSRLTLPFVDLNSRDFLGGTTAYLAFSTALLGGNLRSLSLFSIGLSPWMSSMILWQLLSFSKRLNISSGAVEVQNRRQMYLTLVIALIQSLALSLNLPIQQFYSSFLVIIMNTLLLIAGAFFLIWLSDLNARLGVGGSVVILLASIVLTIPQDILSTLQLVRISMGMILLIVLSSIVLTYMMVLMYRARYRIPVNKIGLHNRFKRYSYLEIMLNPAGGMPYMYVMSFLSVPTYLFILLGFIFPNHSGLAALSKEFMVGKPLWVYIYISVLFLFSIIFAFVTMNGEEIADRMKKSGEYIYGIYPGADTSRFINRLVLRFSVIGGLFNVVMAGGPMLFVLFDEKLLRLAMIPGLFMMFGGMIFTIRDEVKALRLNDTYRPLI</sequence>
<proteinExistence type="inferred from homology"/>
<comment type="subunit">
    <text evidence="8">Component of the accessory SecA2/SecY2 protein translocase complex required to export cell wall proteins. May form heterotrimers with SecE and SecG subunits.</text>
</comment>
<organism evidence="10">
    <name type="scientific">Streptococcus pneumoniae</name>
    <dbReference type="NCBI Taxonomy" id="1313"/>
    <lineage>
        <taxon>Bacteria</taxon>
        <taxon>Bacillati</taxon>
        <taxon>Bacillota</taxon>
        <taxon>Bacilli</taxon>
        <taxon>Lactobacillales</taxon>
        <taxon>Streptococcaceae</taxon>
        <taxon>Streptococcus</taxon>
    </lineage>
</organism>
<evidence type="ECO:0000256" key="6">
    <source>
        <dbReference type="ARBA" id="ARBA00023010"/>
    </source>
</evidence>
<feature type="transmembrane region" description="Helical" evidence="8">
    <location>
        <begin position="368"/>
        <end position="388"/>
    </location>
</feature>
<dbReference type="SUPFAM" id="SSF103491">
    <property type="entry name" value="Preprotein translocase SecY subunit"/>
    <property type="match status" value="1"/>
</dbReference>
<keyword evidence="2 8" id="KW-1003">Cell membrane</keyword>
<evidence type="ECO:0000256" key="4">
    <source>
        <dbReference type="ARBA" id="ARBA00022927"/>
    </source>
</evidence>
<evidence type="ECO:0000256" key="7">
    <source>
        <dbReference type="ARBA" id="ARBA00023136"/>
    </source>
</evidence>
<feature type="transmembrane region" description="Helical" evidence="8">
    <location>
        <begin position="246"/>
        <end position="267"/>
    </location>
</feature>
<dbReference type="NCBIfam" id="NF009082">
    <property type="entry name" value="PRK12417.1"/>
    <property type="match status" value="1"/>
</dbReference>
<keyword evidence="4 8" id="KW-0653">Protein transport</keyword>
<dbReference type="EMBL" id="CAATIH010000002">
    <property type="protein sequence ID" value="VNQ53583.1"/>
    <property type="molecule type" value="Genomic_DNA"/>
</dbReference>
<comment type="caution">
    <text evidence="8">Lacks conserved residue(s) required for the propagation of feature annotation.</text>
</comment>
<protein>
    <recommendedName>
        <fullName evidence="8 9">Accessory Sec system protein translocase subunit SecY2</fullName>
    </recommendedName>
</protein>
<keyword evidence="6 8" id="KW-0811">Translocation</keyword>
<keyword evidence="1 8" id="KW-0813">Transport</keyword>
<feature type="transmembrane region" description="Helical" evidence="8">
    <location>
        <begin position="158"/>
        <end position="176"/>
    </location>
</feature>
<dbReference type="Pfam" id="PF00344">
    <property type="entry name" value="SecY"/>
    <property type="match status" value="1"/>
</dbReference>
<dbReference type="PRINTS" id="PR00303">
    <property type="entry name" value="SECYTRNLCASE"/>
</dbReference>
<keyword evidence="7 8" id="KW-0472">Membrane</keyword>
<feature type="transmembrane region" description="Helical" evidence="8">
    <location>
        <begin position="287"/>
        <end position="307"/>
    </location>
</feature>
<dbReference type="RefSeq" id="WP_130885861.1">
    <property type="nucleotide sequence ID" value="NZ_LR216030.1"/>
</dbReference>
<keyword evidence="5 8" id="KW-1133">Transmembrane helix</keyword>
<dbReference type="HAMAP" id="MF_01466">
    <property type="entry name" value="SecY2"/>
    <property type="match status" value="1"/>
</dbReference>
<comment type="subcellular location">
    <subcellularLocation>
        <location evidence="8">Cell membrane</location>
        <topology evidence="8">Multi-pass membrane protein</topology>
    </subcellularLocation>
</comment>
<evidence type="ECO:0000256" key="5">
    <source>
        <dbReference type="ARBA" id="ARBA00022989"/>
    </source>
</evidence>
<dbReference type="NCBIfam" id="TIGR02920">
    <property type="entry name" value="acc_sec_Y2"/>
    <property type="match status" value="1"/>
</dbReference>
<dbReference type="InterPro" id="IPR002208">
    <property type="entry name" value="SecY/SEC61-alpha"/>
</dbReference>
<feature type="transmembrane region" description="Helical" evidence="8">
    <location>
        <begin position="63"/>
        <end position="83"/>
    </location>
</feature>
<evidence type="ECO:0000256" key="8">
    <source>
        <dbReference type="HAMAP-Rule" id="MF_01466"/>
    </source>
</evidence>
<accession>A0A4J2DJC9</accession>
<keyword evidence="3 8" id="KW-0812">Transmembrane</keyword>
<dbReference type="AlphaFoldDB" id="A0A4J2DJC9"/>
<dbReference type="PIRSF" id="PIRSF004557">
    <property type="entry name" value="SecY"/>
    <property type="match status" value="1"/>
</dbReference>
<dbReference type="GO" id="GO:0005886">
    <property type="term" value="C:plasma membrane"/>
    <property type="evidence" value="ECO:0007669"/>
    <property type="project" value="UniProtKB-SubCell"/>
</dbReference>
<evidence type="ECO:0000256" key="9">
    <source>
        <dbReference type="NCBIfam" id="TIGR02920"/>
    </source>
</evidence>
<dbReference type="GO" id="GO:0006605">
    <property type="term" value="P:protein targeting"/>
    <property type="evidence" value="ECO:0007669"/>
    <property type="project" value="UniProtKB-UniRule"/>
</dbReference>
<feature type="transmembrane region" description="Helical" evidence="8">
    <location>
        <begin position="130"/>
        <end position="151"/>
    </location>
</feature>
<dbReference type="InterPro" id="IPR014269">
    <property type="entry name" value="SecY2"/>
</dbReference>
<dbReference type="InterPro" id="IPR023201">
    <property type="entry name" value="SecY_dom_sf"/>
</dbReference>
<dbReference type="GO" id="GO:0065002">
    <property type="term" value="P:intracellular protein transmembrane transport"/>
    <property type="evidence" value="ECO:0007669"/>
    <property type="project" value="UniProtKB-UniRule"/>
</dbReference>
<feature type="transmembrane region" description="Helical" evidence="8">
    <location>
        <begin position="339"/>
        <end position="362"/>
    </location>
</feature>
<comment type="similarity">
    <text evidence="8">Belongs to the SecY/SEC61-alpha family. SecY2 subfamily.</text>
</comment>
<feature type="transmembrane region" description="Helical" evidence="8">
    <location>
        <begin position="188"/>
        <end position="211"/>
    </location>
</feature>
<evidence type="ECO:0000313" key="10">
    <source>
        <dbReference type="EMBL" id="VNQ53583.1"/>
    </source>
</evidence>
<dbReference type="Gene3D" id="1.10.3370.10">
    <property type="entry name" value="SecY subunit domain"/>
    <property type="match status" value="1"/>
</dbReference>
<reference evidence="10" key="1">
    <citation type="submission" date="2019-04" db="EMBL/GenBank/DDBJ databases">
        <authorList>
            <consortium name="Pathogen Informatics"/>
        </authorList>
    </citation>
    <scope>NUCLEOTIDE SEQUENCE</scope>
    <source>
        <strain evidence="10">GPSC70</strain>
    </source>
</reference>
<evidence type="ECO:0000256" key="2">
    <source>
        <dbReference type="ARBA" id="ARBA00022475"/>
    </source>
</evidence>
<evidence type="ECO:0000256" key="1">
    <source>
        <dbReference type="ARBA" id="ARBA00022448"/>
    </source>
</evidence>
<name>A0A4J2DJC9_STREE</name>
<evidence type="ECO:0000256" key="3">
    <source>
        <dbReference type="ARBA" id="ARBA00022692"/>
    </source>
</evidence>
<feature type="transmembrane region" description="Helical" evidence="8">
    <location>
        <begin position="104"/>
        <end position="124"/>
    </location>
</feature>
<dbReference type="PANTHER" id="PTHR10906">
    <property type="entry name" value="SECY/SEC61-ALPHA FAMILY MEMBER"/>
    <property type="match status" value="1"/>
</dbReference>